<sequence length="196" mass="21062">MAWHEVTLRDAVVEDALFLAEVWTGALSRSDVADQVAHLEVVVKSAAQTPGERVVVAEVGGEPAGAVLLRVAPVSPLNPELVVQAFAPQVLVRFRRHGVGRRLLEAAAELADVHGVAHVVTAAASSSRDANRFMARLGLAPAAVVRGATVHQLRAKIDAQLPERRRARVDQRAQAVVARRSRLRRAAQRVEAEPEG</sequence>
<dbReference type="GO" id="GO:0016747">
    <property type="term" value="F:acyltransferase activity, transferring groups other than amino-acyl groups"/>
    <property type="evidence" value="ECO:0007669"/>
    <property type="project" value="InterPro"/>
</dbReference>
<comment type="caution">
    <text evidence="2">The sequence shown here is derived from an EMBL/GenBank/DDBJ whole genome shotgun (WGS) entry which is preliminary data.</text>
</comment>
<dbReference type="AlphaFoldDB" id="A0A9X2IFS3"/>
<dbReference type="Proteomes" id="UP001139485">
    <property type="component" value="Unassembled WGS sequence"/>
</dbReference>
<feature type="domain" description="N-acetyltransferase" evidence="1">
    <location>
        <begin position="6"/>
        <end position="160"/>
    </location>
</feature>
<dbReference type="EMBL" id="JAMOIL010000029">
    <property type="protein sequence ID" value="MCM0622131.1"/>
    <property type="molecule type" value="Genomic_DNA"/>
</dbReference>
<evidence type="ECO:0000313" key="3">
    <source>
        <dbReference type="Proteomes" id="UP001139485"/>
    </source>
</evidence>
<gene>
    <name evidence="2" type="ORF">M8330_17710</name>
</gene>
<proteinExistence type="predicted"/>
<dbReference type="Gene3D" id="3.40.630.30">
    <property type="match status" value="1"/>
</dbReference>
<dbReference type="Pfam" id="PF00583">
    <property type="entry name" value="Acetyltransf_1"/>
    <property type="match status" value="1"/>
</dbReference>
<dbReference type="SUPFAM" id="SSF55729">
    <property type="entry name" value="Acyl-CoA N-acyltransferases (Nat)"/>
    <property type="match status" value="1"/>
</dbReference>
<dbReference type="RefSeq" id="WP_250828409.1">
    <property type="nucleotide sequence ID" value="NZ_JAMOIL010000029.1"/>
</dbReference>
<dbReference type="InterPro" id="IPR000182">
    <property type="entry name" value="GNAT_dom"/>
</dbReference>
<evidence type="ECO:0000313" key="2">
    <source>
        <dbReference type="EMBL" id="MCM0622131.1"/>
    </source>
</evidence>
<evidence type="ECO:0000259" key="1">
    <source>
        <dbReference type="PROSITE" id="PS51186"/>
    </source>
</evidence>
<organism evidence="2 3">
    <name type="scientific">Nocardioides bruguierae</name>
    <dbReference type="NCBI Taxonomy" id="2945102"/>
    <lineage>
        <taxon>Bacteria</taxon>
        <taxon>Bacillati</taxon>
        <taxon>Actinomycetota</taxon>
        <taxon>Actinomycetes</taxon>
        <taxon>Propionibacteriales</taxon>
        <taxon>Nocardioidaceae</taxon>
        <taxon>Nocardioides</taxon>
    </lineage>
</organism>
<dbReference type="PROSITE" id="PS51186">
    <property type="entry name" value="GNAT"/>
    <property type="match status" value="1"/>
</dbReference>
<accession>A0A9X2IFS3</accession>
<dbReference type="InterPro" id="IPR016181">
    <property type="entry name" value="Acyl_CoA_acyltransferase"/>
</dbReference>
<keyword evidence="3" id="KW-1185">Reference proteome</keyword>
<name>A0A9X2IFS3_9ACTN</name>
<reference evidence="2" key="1">
    <citation type="submission" date="2022-05" db="EMBL/GenBank/DDBJ databases">
        <authorList>
            <person name="Tuo L."/>
        </authorList>
    </citation>
    <scope>NUCLEOTIDE SEQUENCE</scope>
    <source>
        <strain evidence="2">BSK12Z-4</strain>
    </source>
</reference>
<dbReference type="CDD" id="cd04301">
    <property type="entry name" value="NAT_SF"/>
    <property type="match status" value="1"/>
</dbReference>
<protein>
    <submittedName>
        <fullName evidence="2">GNAT family N-acetyltransferase</fullName>
    </submittedName>
</protein>